<feature type="domain" description="Styrene monooxygenase StyA putative substrate binding" evidence="1">
    <location>
        <begin position="149"/>
        <end position="255"/>
    </location>
</feature>
<gene>
    <name evidence="2" type="ORF">ABIA52_000213</name>
</gene>
<comment type="caution">
    <text evidence="2">The sequence shown here is derived from an EMBL/GenBank/DDBJ whole genome shotgun (WGS) entry which is preliminary data.</text>
</comment>
<dbReference type="Gene3D" id="6.10.250.650">
    <property type="match status" value="1"/>
</dbReference>
<name>A0ABW8N3P4_9MICC</name>
<reference evidence="2 3" key="1">
    <citation type="submission" date="2024-10" db="EMBL/GenBank/DDBJ databases">
        <title>Novel secondary metabolite-producing bacteria for plant disease control.</title>
        <authorList>
            <person name="Chevrette M."/>
        </authorList>
    </citation>
    <scope>NUCLEOTIDE SEQUENCE [LARGE SCALE GENOMIC DNA]</scope>
    <source>
        <strain evidence="2 3">J30 TE3557</strain>
    </source>
</reference>
<dbReference type="SUPFAM" id="SSF51905">
    <property type="entry name" value="FAD/NAD(P)-binding domain"/>
    <property type="match status" value="1"/>
</dbReference>
<proteinExistence type="predicted"/>
<protein>
    <submittedName>
        <fullName evidence="2">2-polyprenyl-6-methoxyphenol hydroxylase-like FAD-dependent oxidoreductase</fullName>
    </submittedName>
</protein>
<evidence type="ECO:0000259" key="1">
    <source>
        <dbReference type="Pfam" id="PF17885"/>
    </source>
</evidence>
<dbReference type="Pfam" id="PF17885">
    <property type="entry name" value="Smoa_sbd"/>
    <property type="match status" value="1"/>
</dbReference>
<dbReference type="EMBL" id="JBIYEW010000003">
    <property type="protein sequence ID" value="MFK4637324.1"/>
    <property type="molecule type" value="Genomic_DNA"/>
</dbReference>
<accession>A0ABW8N3P4</accession>
<keyword evidence="3" id="KW-1185">Reference proteome</keyword>
<evidence type="ECO:0000313" key="2">
    <source>
        <dbReference type="EMBL" id="MFK4637324.1"/>
    </source>
</evidence>
<dbReference type="Gene3D" id="3.50.50.60">
    <property type="entry name" value="FAD/NAD(P)-binding domain"/>
    <property type="match status" value="2"/>
</dbReference>
<dbReference type="RefSeq" id="WP_404593272.1">
    <property type="nucleotide sequence ID" value="NZ_JBIYEW010000003.1"/>
</dbReference>
<sequence>MTQRHITIVGAGQSGLQLGIGLLDAGFHVTTISNRTPEEIRDGKVASSQCIFHNALEHERALGLDFWPDAPTVDGISFTIPHPELPGEKAISWASRLDNHAKSIDQRVKFPRFMEEFTARGGELVFEDAGVAELEKYAQNSELVIVAAGKGEIAQLFARDAERSTYDAPQRALALTYVKGLKPREEYSAVSFNLIPGVGEYFVFPALTTTGPCEIMVFEGVPGGPMDTWKGLSPEEHLENSKNILKTFLPWEAERATEVELTDANGVLQGRFAPTVRHPIATLPSGRQVLGLADVVVLNDPITGQGSNNASKCAASYLDSIIRHGDQTYGAEFMQATFERYWDYAQHVAHWTNALLAPPPPHVLELLGAANNEPDIARRFANGFNHPPEFQEWFMSPDKAADYLASLSAARVS</sequence>
<dbReference type="Proteomes" id="UP001620520">
    <property type="component" value="Unassembled WGS sequence"/>
</dbReference>
<dbReference type="Gene3D" id="3.30.9.40">
    <property type="match status" value="1"/>
</dbReference>
<evidence type="ECO:0000313" key="3">
    <source>
        <dbReference type="Proteomes" id="UP001620520"/>
    </source>
</evidence>
<organism evidence="2 3">
    <name type="scientific">Paenarthrobacter histidinolovorans</name>
    <dbReference type="NCBI Taxonomy" id="43664"/>
    <lineage>
        <taxon>Bacteria</taxon>
        <taxon>Bacillati</taxon>
        <taxon>Actinomycetota</taxon>
        <taxon>Actinomycetes</taxon>
        <taxon>Micrococcales</taxon>
        <taxon>Micrococcaceae</taxon>
        <taxon>Paenarthrobacter</taxon>
    </lineage>
</organism>
<dbReference type="InterPro" id="IPR036188">
    <property type="entry name" value="FAD/NAD-bd_sf"/>
</dbReference>
<dbReference type="InterPro" id="IPR041654">
    <property type="entry name" value="StyA_sbd"/>
</dbReference>